<dbReference type="VEuPathDB" id="TriTrypDB:LPMP_010220"/>
<dbReference type="Proteomes" id="UP000063063">
    <property type="component" value="Chromosome 1"/>
</dbReference>
<dbReference type="GeneID" id="22571751"/>
<dbReference type="GO" id="GO:0003755">
    <property type="term" value="F:peptidyl-prolyl cis-trans isomerase activity"/>
    <property type="evidence" value="ECO:0007669"/>
    <property type="project" value="UniProtKB-EC"/>
</dbReference>
<protein>
    <submittedName>
        <fullName evidence="3">Cyclophilin 12, putative</fullName>
        <ecNumber evidence="3">5.2.1.8</ecNumber>
    </submittedName>
</protein>
<name>A0A088RGX5_LEIPA</name>
<dbReference type="eggNOG" id="KOG0546">
    <property type="taxonomic scope" value="Eukaryota"/>
</dbReference>
<evidence type="ECO:0000256" key="1">
    <source>
        <dbReference type="SAM" id="MobiDB-lite"/>
    </source>
</evidence>
<dbReference type="PROSITE" id="PS50072">
    <property type="entry name" value="CSA_PPIASE_2"/>
    <property type="match status" value="1"/>
</dbReference>
<proteinExistence type="predicted"/>
<sequence length="337" mass="36703">MTGVTSFTVYGLVKAADFQRCAEAAAYVNEKLPESYAVTVTLEAPRDFFERRDAWASVGQLPSQQQPADNSSSRGGEPATTASAASSEPAAVVVVKHGSDGEPQRLLTAEMFLHNIASHTHYRPDATEDYYTAQGQRAWRAFLASRGRQYCWMDVSVSGMAVGRIWFELYTAVAPLTCKNFCELCRGTTVAMGDTVSPNSALDPLPAQQSYHIGYKGTTFFRTLKDAWVMGGDVTGAHSGNGGYSCYGRCFPDETYAVPHDADGILGMCNDGPHTNSSTFYITRRPMSWMNGKYVAFGRVMDGMHVVDAIHAVEVRHNQSPKAEIVITDCDVLDTAA</sequence>
<feature type="domain" description="PPIase cyclophilin-type" evidence="2">
    <location>
        <begin position="152"/>
        <end position="332"/>
    </location>
</feature>
<reference evidence="3 4" key="1">
    <citation type="journal article" date="2015" name="Sci. Rep.">
        <title>The genome of Leishmania panamensis: insights into genomics of the L. (Viannia) subgenus.</title>
        <authorList>
            <person name="Llanes A."/>
            <person name="Restrepo C.M."/>
            <person name="Vecchio G.D."/>
            <person name="Anguizola F.J."/>
            <person name="Lleonart R."/>
        </authorList>
    </citation>
    <scope>NUCLEOTIDE SEQUENCE [LARGE SCALE GENOMIC DNA]</scope>
    <source>
        <strain evidence="3 4">MHOM/PA/94/PSC-1</strain>
    </source>
</reference>
<dbReference type="KEGG" id="lpan:LPMP_010220"/>
<dbReference type="OrthoDB" id="408413at2759"/>
<feature type="compositionally biased region" description="Polar residues" evidence="1">
    <location>
        <begin position="60"/>
        <end position="74"/>
    </location>
</feature>
<dbReference type="RefSeq" id="XP_010696665.1">
    <property type="nucleotide sequence ID" value="XM_010698363.1"/>
</dbReference>
<keyword evidence="4" id="KW-1185">Reference proteome</keyword>
<dbReference type="EMBL" id="CP009370">
    <property type="protein sequence ID" value="AIN95123.1"/>
    <property type="molecule type" value="Genomic_DNA"/>
</dbReference>
<dbReference type="PANTHER" id="PTHR11071:SF561">
    <property type="entry name" value="PEPTIDYL-PROLYL CIS-TRANS ISOMERASE D-RELATED"/>
    <property type="match status" value="1"/>
</dbReference>
<dbReference type="Gene3D" id="2.40.100.10">
    <property type="entry name" value="Cyclophilin-like"/>
    <property type="match status" value="1"/>
</dbReference>
<dbReference type="SUPFAM" id="SSF50891">
    <property type="entry name" value="Cyclophilin-like"/>
    <property type="match status" value="1"/>
</dbReference>
<evidence type="ECO:0000259" key="2">
    <source>
        <dbReference type="PROSITE" id="PS50072"/>
    </source>
</evidence>
<dbReference type="InterPro" id="IPR002130">
    <property type="entry name" value="Cyclophilin-type_PPIase_dom"/>
</dbReference>
<feature type="region of interest" description="Disordered" evidence="1">
    <location>
        <begin position="59"/>
        <end position="88"/>
    </location>
</feature>
<evidence type="ECO:0000313" key="3">
    <source>
        <dbReference type="EMBL" id="AIN95123.1"/>
    </source>
</evidence>
<dbReference type="PANTHER" id="PTHR11071">
    <property type="entry name" value="PEPTIDYL-PROLYL CIS-TRANS ISOMERASE"/>
    <property type="match status" value="1"/>
</dbReference>
<dbReference type="GO" id="GO:0005737">
    <property type="term" value="C:cytoplasm"/>
    <property type="evidence" value="ECO:0007669"/>
    <property type="project" value="TreeGrafter"/>
</dbReference>
<dbReference type="PRINTS" id="PR00153">
    <property type="entry name" value="CSAPPISMRASE"/>
</dbReference>
<dbReference type="InterPro" id="IPR029000">
    <property type="entry name" value="Cyclophilin-like_dom_sf"/>
</dbReference>
<dbReference type="AlphaFoldDB" id="A0A088RGX5"/>
<gene>
    <name evidence="3" type="ORF">LPMP_010220</name>
</gene>
<keyword evidence="3" id="KW-0413">Isomerase</keyword>
<dbReference type="Pfam" id="PF00160">
    <property type="entry name" value="Pro_isomerase"/>
    <property type="match status" value="1"/>
</dbReference>
<dbReference type="EC" id="5.2.1.8" evidence="3"/>
<evidence type="ECO:0000313" key="4">
    <source>
        <dbReference type="Proteomes" id="UP000063063"/>
    </source>
</evidence>
<dbReference type="FunFam" id="2.40.100.10:FF:000048">
    <property type="entry name" value="Peptidyl-prolyl cis-trans isomerase"/>
    <property type="match status" value="1"/>
</dbReference>
<accession>A0A088RGX5</accession>
<dbReference type="VEuPathDB" id="TriTrypDB:LPAL13_010006600"/>
<organism evidence="3 4">
    <name type="scientific">Leishmania panamensis</name>
    <dbReference type="NCBI Taxonomy" id="5679"/>
    <lineage>
        <taxon>Eukaryota</taxon>
        <taxon>Discoba</taxon>
        <taxon>Euglenozoa</taxon>
        <taxon>Kinetoplastea</taxon>
        <taxon>Metakinetoplastina</taxon>
        <taxon>Trypanosomatida</taxon>
        <taxon>Trypanosomatidae</taxon>
        <taxon>Leishmaniinae</taxon>
        <taxon>Leishmania</taxon>
        <taxon>Leishmania guyanensis species complex</taxon>
    </lineage>
</organism>
<feature type="compositionally biased region" description="Low complexity" evidence="1">
    <location>
        <begin position="77"/>
        <end position="88"/>
    </location>
</feature>